<comment type="caution">
    <text evidence="11">The sequence shown here is derived from an EMBL/GenBank/DDBJ whole genome shotgun (WGS) entry which is preliminary data.</text>
</comment>
<organism evidence="11 12">
    <name type="scientific">Mariniflexile ostreae</name>
    <dbReference type="NCBI Taxonomy" id="1520892"/>
    <lineage>
        <taxon>Bacteria</taxon>
        <taxon>Pseudomonadati</taxon>
        <taxon>Bacteroidota</taxon>
        <taxon>Flavobacteriia</taxon>
        <taxon>Flavobacteriales</taxon>
        <taxon>Flavobacteriaceae</taxon>
        <taxon>Mariniflexile</taxon>
    </lineage>
</organism>
<name>A0ABV5F7Y8_9FLAO</name>
<evidence type="ECO:0000256" key="3">
    <source>
        <dbReference type="ARBA" id="ARBA00022449"/>
    </source>
</evidence>
<dbReference type="InterPro" id="IPR004770">
    <property type="entry name" value="Na/H_antiport_NhaC"/>
</dbReference>
<feature type="transmembrane region" description="Helical" evidence="9">
    <location>
        <begin position="464"/>
        <end position="486"/>
    </location>
</feature>
<evidence type="ECO:0000256" key="5">
    <source>
        <dbReference type="ARBA" id="ARBA00022692"/>
    </source>
</evidence>
<dbReference type="PANTHER" id="PTHR33451">
    <property type="entry name" value="MALATE-2H(+)/NA(+)-LACTATE ANTIPORTER"/>
    <property type="match status" value="1"/>
</dbReference>
<evidence type="ECO:0000259" key="10">
    <source>
        <dbReference type="Pfam" id="PF03553"/>
    </source>
</evidence>
<protein>
    <submittedName>
        <fullName evidence="11">Na+/H+ antiporter NhaC</fullName>
    </submittedName>
</protein>
<comment type="subcellular location">
    <subcellularLocation>
        <location evidence="1">Cell membrane</location>
        <topology evidence="1">Multi-pass membrane protein</topology>
    </subcellularLocation>
</comment>
<feature type="transmembrane region" description="Helical" evidence="9">
    <location>
        <begin position="58"/>
        <end position="75"/>
    </location>
</feature>
<feature type="transmembrane region" description="Helical" evidence="9">
    <location>
        <begin position="375"/>
        <end position="399"/>
    </location>
</feature>
<accession>A0ABV5F7Y8</accession>
<evidence type="ECO:0000256" key="1">
    <source>
        <dbReference type="ARBA" id="ARBA00004651"/>
    </source>
</evidence>
<dbReference type="RefSeq" id="WP_379859750.1">
    <property type="nucleotide sequence ID" value="NZ_JBHMFC010000008.1"/>
</dbReference>
<feature type="transmembrane region" description="Helical" evidence="9">
    <location>
        <begin position="211"/>
        <end position="232"/>
    </location>
</feature>
<dbReference type="Pfam" id="PF03553">
    <property type="entry name" value="Na_H_antiporter"/>
    <property type="match status" value="1"/>
</dbReference>
<dbReference type="NCBIfam" id="TIGR00931">
    <property type="entry name" value="antiport_nhaC"/>
    <property type="match status" value="1"/>
</dbReference>
<feature type="transmembrane region" description="Helical" evidence="9">
    <location>
        <begin position="27"/>
        <end position="46"/>
    </location>
</feature>
<feature type="transmembrane region" description="Helical" evidence="9">
    <location>
        <begin position="129"/>
        <end position="149"/>
    </location>
</feature>
<evidence type="ECO:0000256" key="9">
    <source>
        <dbReference type="SAM" id="Phobius"/>
    </source>
</evidence>
<dbReference type="Proteomes" id="UP001589585">
    <property type="component" value="Unassembled WGS sequence"/>
</dbReference>
<keyword evidence="7 9" id="KW-0472">Membrane</keyword>
<keyword evidence="5 9" id="KW-0812">Transmembrane</keyword>
<proteinExistence type="inferred from homology"/>
<evidence type="ECO:0000313" key="11">
    <source>
        <dbReference type="EMBL" id="MFB9055561.1"/>
    </source>
</evidence>
<gene>
    <name evidence="11" type="primary">nhaC</name>
    <name evidence="11" type="ORF">ACFFU9_02290</name>
</gene>
<evidence type="ECO:0000256" key="8">
    <source>
        <dbReference type="ARBA" id="ARBA00038435"/>
    </source>
</evidence>
<dbReference type="InterPro" id="IPR018461">
    <property type="entry name" value="Na/H_Antiport_NhaC-like_C"/>
</dbReference>
<sequence>MDSQDIKPSDPQDESVLENKELSLWEALIPVFALILMLFYNVFFVFGDDALSGSNQFILLLGASIAAIVGFFNKVSYKQMLEEVAQNIKSTTGPLLILLMVGALAGTWLISGIIPSMIYYGLQILNPTIFLAACVIICSIISVATGSSWTTSATVGIALIGIGETLGISLGMTAGAVLSGAYFGDKMSPLSDTTNLAAAMAGADLFDHIKYMAITTIPTIAITLLIFIIIGLNIDTTGTPDVTDKLTAIDHAFHISPWLFSVPILVITMIVKKTSPLIALLVGTLLGGLAAIIAQPDIIMVIAESNTLNFHTAYKGIMKAITVDISVATNSTELNDLFSSGGMSGMLGTIWLILCAMVFGGVMDAIGALSKISDALLKLATTTFGLFASTVASCLTINLTASDQYLALVVPGKMFKKAYQDKGLAPENLSRTLEDSGTVTSVLIPWNTCGAYHSGVLGVPVADYFFFAIFNWLSPFITLLFAAFSIKIKQITSK</sequence>
<evidence type="ECO:0000256" key="6">
    <source>
        <dbReference type="ARBA" id="ARBA00022989"/>
    </source>
</evidence>
<evidence type="ECO:0000313" key="12">
    <source>
        <dbReference type="Proteomes" id="UP001589585"/>
    </source>
</evidence>
<keyword evidence="3" id="KW-0050">Antiport</keyword>
<feature type="transmembrane region" description="Helical" evidence="9">
    <location>
        <begin position="95"/>
        <end position="122"/>
    </location>
</feature>
<feature type="transmembrane region" description="Helical" evidence="9">
    <location>
        <begin position="278"/>
        <end position="303"/>
    </location>
</feature>
<dbReference type="PANTHER" id="PTHR33451:SF3">
    <property type="entry name" value="MALATE-2H(+)_NA(+)-LACTATE ANTIPORTER"/>
    <property type="match status" value="1"/>
</dbReference>
<comment type="similarity">
    <text evidence="8">Belongs to the NhaC Na(+)/H(+) (TC 2.A.35) antiporter family.</text>
</comment>
<dbReference type="InterPro" id="IPR052180">
    <property type="entry name" value="NhaC_Na-H+_Antiporter"/>
</dbReference>
<reference evidence="11 12" key="1">
    <citation type="submission" date="2024-09" db="EMBL/GenBank/DDBJ databases">
        <authorList>
            <person name="Sun Q."/>
            <person name="Mori K."/>
        </authorList>
    </citation>
    <scope>NUCLEOTIDE SEQUENCE [LARGE SCALE GENOMIC DNA]</scope>
    <source>
        <strain evidence="11 12">CECT 8622</strain>
    </source>
</reference>
<evidence type="ECO:0000256" key="4">
    <source>
        <dbReference type="ARBA" id="ARBA00022475"/>
    </source>
</evidence>
<feature type="transmembrane region" description="Helical" evidence="9">
    <location>
        <begin position="343"/>
        <end position="363"/>
    </location>
</feature>
<keyword evidence="2" id="KW-0813">Transport</keyword>
<evidence type="ECO:0000256" key="2">
    <source>
        <dbReference type="ARBA" id="ARBA00022448"/>
    </source>
</evidence>
<keyword evidence="12" id="KW-1185">Reference proteome</keyword>
<keyword evidence="6 9" id="KW-1133">Transmembrane helix</keyword>
<feature type="domain" description="Na+/H+ antiporter NhaC-like C-terminal" evidence="10">
    <location>
        <begin position="180"/>
        <end position="485"/>
    </location>
</feature>
<evidence type="ECO:0000256" key="7">
    <source>
        <dbReference type="ARBA" id="ARBA00023136"/>
    </source>
</evidence>
<feature type="transmembrane region" description="Helical" evidence="9">
    <location>
        <begin position="155"/>
        <end position="178"/>
    </location>
</feature>
<dbReference type="EMBL" id="JBHMFC010000008">
    <property type="protein sequence ID" value="MFB9055561.1"/>
    <property type="molecule type" value="Genomic_DNA"/>
</dbReference>
<keyword evidence="4" id="KW-1003">Cell membrane</keyword>